<evidence type="ECO:0000313" key="1">
    <source>
        <dbReference type="EMBL" id="SKA02377.1"/>
    </source>
</evidence>
<gene>
    <name evidence="1" type="ORF">SAMN02745782_02100</name>
</gene>
<protein>
    <submittedName>
        <fullName evidence="1">MSHA biogenesis protein MshF</fullName>
    </submittedName>
</protein>
<reference evidence="2" key="1">
    <citation type="submission" date="2017-02" db="EMBL/GenBank/DDBJ databases">
        <authorList>
            <person name="Varghese N."/>
            <person name="Submissions S."/>
        </authorList>
    </citation>
    <scope>NUCLEOTIDE SEQUENCE [LARGE SCALE GENOMIC DNA]</scope>
    <source>
        <strain evidence="2">DSM 19608</strain>
    </source>
</reference>
<evidence type="ECO:0000313" key="2">
    <source>
        <dbReference type="Proteomes" id="UP000190834"/>
    </source>
</evidence>
<proteinExistence type="predicted"/>
<keyword evidence="2" id="KW-1185">Reference proteome</keyword>
<dbReference type="Proteomes" id="UP000190834">
    <property type="component" value="Unassembled WGS sequence"/>
</dbReference>
<organism evidence="1 2">
    <name type="scientific">Vibrio cincinnatiensis DSM 19608</name>
    <dbReference type="NCBI Taxonomy" id="1123491"/>
    <lineage>
        <taxon>Bacteria</taxon>
        <taxon>Pseudomonadati</taxon>
        <taxon>Pseudomonadota</taxon>
        <taxon>Gammaproteobacteria</taxon>
        <taxon>Vibrionales</taxon>
        <taxon>Vibrionaceae</taxon>
        <taxon>Vibrio</taxon>
    </lineage>
</organism>
<dbReference type="AlphaFoldDB" id="A0A1T4QFK6"/>
<accession>A0A1T4QFK6</accession>
<dbReference type="STRING" id="1123491.SAMN02745782_02100"/>
<name>A0A1T4QFK6_VIBCI</name>
<sequence length="152" mass="17837">MIKRARLMVWLVVIGILLVSLLRAWPPIQKELERTALVLANREIIERANDYKQQWLLQGQPQQLLWQGEEVTFSDFGWVLPNSVDGQRCPQVLNWLYPEQMLLGQTLRVEEQKVPEGYHCQLSYNQDLSLIIMLQNNRFTSIVSDMRTDDNL</sequence>
<dbReference type="EMBL" id="FUXB01000010">
    <property type="protein sequence ID" value="SKA02377.1"/>
    <property type="molecule type" value="Genomic_DNA"/>
</dbReference>